<dbReference type="PIRSF" id="PIRSF001434">
    <property type="entry name" value="CGS"/>
    <property type="match status" value="1"/>
</dbReference>
<proteinExistence type="inferred from homology"/>
<keyword evidence="4" id="KW-0028">Amino-acid biosynthesis</keyword>
<dbReference type="EC" id="4.4.1.13" evidence="3"/>
<dbReference type="EMBL" id="BMLN01000001">
    <property type="protein sequence ID" value="GGN92305.1"/>
    <property type="molecule type" value="Genomic_DNA"/>
</dbReference>
<dbReference type="InterPro" id="IPR015422">
    <property type="entry name" value="PyrdxlP-dep_Trfase_small"/>
</dbReference>
<dbReference type="Pfam" id="PF01053">
    <property type="entry name" value="Cys_Met_Meta_PP"/>
    <property type="match status" value="1"/>
</dbReference>
<feature type="region of interest" description="Disordered" evidence="9">
    <location>
        <begin position="1"/>
        <end position="52"/>
    </location>
</feature>
<keyword evidence="11" id="KW-1185">Reference proteome</keyword>
<feature type="compositionally biased region" description="Polar residues" evidence="9">
    <location>
        <begin position="41"/>
        <end position="51"/>
    </location>
</feature>
<dbReference type="SUPFAM" id="SSF53383">
    <property type="entry name" value="PLP-dependent transferases"/>
    <property type="match status" value="1"/>
</dbReference>
<evidence type="ECO:0000256" key="2">
    <source>
        <dbReference type="ARBA" id="ARBA00009077"/>
    </source>
</evidence>
<dbReference type="InterPro" id="IPR015421">
    <property type="entry name" value="PyrdxlP-dep_Trfase_major"/>
</dbReference>
<dbReference type="InterPro" id="IPR054542">
    <property type="entry name" value="Cys_met_metab_PP"/>
</dbReference>
<gene>
    <name evidence="10" type="primary">metC-2</name>
    <name evidence="10" type="ORF">GCM10010969_04660</name>
</gene>
<dbReference type="InterPro" id="IPR000277">
    <property type="entry name" value="Cys/Met-Metab_PyrdxlP-dep_enz"/>
</dbReference>
<dbReference type="InterPro" id="IPR015424">
    <property type="entry name" value="PyrdxlP-dep_Trfase"/>
</dbReference>
<comment type="similarity">
    <text evidence="2 8">Belongs to the trans-sulfuration enzymes family.</text>
</comment>
<dbReference type="PANTHER" id="PTHR11808">
    <property type="entry name" value="TRANS-SULFURATION ENZYME FAMILY MEMBER"/>
    <property type="match status" value="1"/>
</dbReference>
<dbReference type="Gene3D" id="3.90.1150.10">
    <property type="entry name" value="Aspartate Aminotransferase, domain 1"/>
    <property type="match status" value="1"/>
</dbReference>
<evidence type="ECO:0000256" key="6">
    <source>
        <dbReference type="ARBA" id="ARBA00023167"/>
    </source>
</evidence>
<dbReference type="Proteomes" id="UP000606653">
    <property type="component" value="Unassembled WGS sequence"/>
</dbReference>
<evidence type="ECO:0000256" key="5">
    <source>
        <dbReference type="ARBA" id="ARBA00022898"/>
    </source>
</evidence>
<evidence type="ECO:0000256" key="3">
    <source>
        <dbReference type="ARBA" id="ARBA00012224"/>
    </source>
</evidence>
<reference evidence="11" key="1">
    <citation type="journal article" date="2019" name="Int. J. Syst. Evol. Microbiol.">
        <title>The Global Catalogue of Microorganisms (GCM) 10K type strain sequencing project: providing services to taxonomists for standard genome sequencing and annotation.</title>
        <authorList>
            <consortium name="The Broad Institute Genomics Platform"/>
            <consortium name="The Broad Institute Genome Sequencing Center for Infectious Disease"/>
            <person name="Wu L."/>
            <person name="Ma J."/>
        </authorList>
    </citation>
    <scope>NUCLEOTIDE SEQUENCE [LARGE SCALE GENOMIC DNA]</scope>
    <source>
        <strain evidence="11">CGMCC 1.6964</strain>
    </source>
</reference>
<sequence length="433" mass="47019">MTTGRDDKNHPAGSEASLETGTEKTAQPQGRTPEQADKAPSQLQTPEQSAESLAGRHFDTKLIHFGAEIDPATGASSVPIYQASTFHHFNIYDPPQYDYSRSGSPTRQALEDYISLLEGGAGGYAFASGMAAISAALMMFSAGDHLIVTEDVYGGTYRLLTTILSRMQIETTFVDMTDLEQIRAALRPNTRGVYMETPSNPTLKITDVGAVTAWAQEHNLLTLVDNTFMTPYYQRPIEQGVDIVLHSATKFLGGHSDVLAGLAVARTPELAAELKKLQNGLGTVLGPQDSWLMIRGMKTLGARMERSEIGARRLAEWLAERGDIASVYYPGLPGHPGREIQEKQSTGYGAVVSFDVGSEERAKRLLNRIKLPLVAVSLGAVESILSYPPMMSHAAMPREVRLERGIGDGLLRFSVGLENIEDLIADLEQALAD</sequence>
<feature type="compositionally biased region" description="Basic and acidic residues" evidence="9">
    <location>
        <begin position="1"/>
        <end position="10"/>
    </location>
</feature>
<dbReference type="Gene3D" id="3.40.640.10">
    <property type="entry name" value="Type I PLP-dependent aspartate aminotransferase-like (Major domain)"/>
    <property type="match status" value="1"/>
</dbReference>
<comment type="cofactor">
    <cofactor evidence="1 8">
        <name>pyridoxal 5'-phosphate</name>
        <dbReference type="ChEBI" id="CHEBI:597326"/>
    </cofactor>
</comment>
<dbReference type="RefSeq" id="WP_018975400.1">
    <property type="nucleotide sequence ID" value="NZ_BMLN01000001.1"/>
</dbReference>
<evidence type="ECO:0000313" key="11">
    <source>
        <dbReference type="Proteomes" id="UP000606653"/>
    </source>
</evidence>
<evidence type="ECO:0000313" key="10">
    <source>
        <dbReference type="EMBL" id="GGN92305.1"/>
    </source>
</evidence>
<dbReference type="PROSITE" id="PS00868">
    <property type="entry name" value="CYS_MET_METAB_PP"/>
    <property type="match status" value="1"/>
</dbReference>
<keyword evidence="6" id="KW-0486">Methionine biosynthesis</keyword>
<organism evidence="10 11">
    <name type="scientific">Saccharibacillus kuerlensis</name>
    <dbReference type="NCBI Taxonomy" id="459527"/>
    <lineage>
        <taxon>Bacteria</taxon>
        <taxon>Bacillati</taxon>
        <taxon>Bacillota</taxon>
        <taxon>Bacilli</taxon>
        <taxon>Bacillales</taxon>
        <taxon>Paenibacillaceae</taxon>
        <taxon>Saccharibacillus</taxon>
    </lineage>
</organism>
<comment type="caution">
    <text evidence="10">The sequence shown here is derived from an EMBL/GenBank/DDBJ whole genome shotgun (WGS) entry which is preliminary data.</text>
</comment>
<evidence type="ECO:0000256" key="1">
    <source>
        <dbReference type="ARBA" id="ARBA00001933"/>
    </source>
</evidence>
<evidence type="ECO:0000256" key="9">
    <source>
        <dbReference type="SAM" id="MobiDB-lite"/>
    </source>
</evidence>
<evidence type="ECO:0000256" key="7">
    <source>
        <dbReference type="ARBA" id="ARBA00023239"/>
    </source>
</evidence>
<dbReference type="PANTHER" id="PTHR11808:SF50">
    <property type="entry name" value="CYSTATHIONINE BETA-LYASE"/>
    <property type="match status" value="1"/>
</dbReference>
<accession>A0ABQ2KSU3</accession>
<protein>
    <recommendedName>
        <fullName evidence="3">cysteine-S-conjugate beta-lyase</fullName>
        <ecNumber evidence="3">4.4.1.13</ecNumber>
    </recommendedName>
</protein>
<keyword evidence="7" id="KW-0456">Lyase</keyword>
<dbReference type="CDD" id="cd00614">
    <property type="entry name" value="CGS_like"/>
    <property type="match status" value="1"/>
</dbReference>
<keyword evidence="5 8" id="KW-0663">Pyridoxal phosphate</keyword>
<feature type="compositionally biased region" description="Polar residues" evidence="9">
    <location>
        <begin position="17"/>
        <end position="32"/>
    </location>
</feature>
<evidence type="ECO:0000256" key="8">
    <source>
        <dbReference type="RuleBase" id="RU362118"/>
    </source>
</evidence>
<name>A0ABQ2KSU3_9BACL</name>
<evidence type="ECO:0000256" key="4">
    <source>
        <dbReference type="ARBA" id="ARBA00022605"/>
    </source>
</evidence>